<evidence type="ECO:0000313" key="2">
    <source>
        <dbReference type="EMBL" id="QAT85180.1"/>
    </source>
</evidence>
<dbReference type="RefSeq" id="WP_128796995.1">
    <property type="nucleotide sequence ID" value="NZ_CP034669.1"/>
</dbReference>
<keyword evidence="2" id="KW-0449">Lipoprotein</keyword>
<feature type="region of interest" description="Disordered" evidence="1">
    <location>
        <begin position="573"/>
        <end position="593"/>
    </location>
</feature>
<feature type="region of interest" description="Disordered" evidence="1">
    <location>
        <begin position="483"/>
        <end position="504"/>
    </location>
</feature>
<sequence length="720" mass="70634">MRLFCLLTCMVLLSACRMKDPAEGVLRVTVKYVSQEPRCVRVEVGDGVHLEKADVPSSEFQDKEFQLAMVRKPDWNRLMNLTVTSFSAVSGTQCAGTVVEVRHNPSLDVAPGTSADWSVTLRATDADGDGYFAEAPGSERPDCDDSNANAYPGATESCGSRVDLDCNQLVGCQEPNCAGQSCDDGNACTLGDHCEGSGLEARCLPSQTTTCSQPTGVCDARQACNPTSGICEAVESTVGKTCDDGNPCTDTDECGADGKCVGTARTCTTAEQCLASSGTCNPTNGQCVFTPLPAVTSCQDPLACTTPDRCDGNGNCVGTPATCTPAPCYRVKQLCTVNTECEYEVDLNGTCTTSGGVPGVCSDTAECSPFPYRPSNFDPNSIAAADIGELSTSGNVTFDTTSRSWSPLGQVTTRDTIKYVLLDQGAGNPQAVLIPVTALTLNGTLTVTGPNPVIFAVYGSATVAQSILATGTIDNPNAACGTSQGGAGTSVGSTGGGGGGGGNGTTGADGGNAYNAQNRGAAGINRATGPEPLLGGCPGGNGGAGSSSGRGGAGGGAIQLSVAHTLTLDKTLSTSGNGGAGGSTGGGGGGGSGGQVVVEAFQLNLTAAARITANGGGGGEGGTTTGNAGGAGANGSQASGTPANGGTGNNSIGGAGGAGGAGTAPPVKGTDGTRDGFGTEGSGGGGGGSVGSIHLRSVQSCVINASSVISPAPTGGCAPP</sequence>
<dbReference type="PROSITE" id="PS51257">
    <property type="entry name" value="PROKAR_LIPOPROTEIN"/>
    <property type="match status" value="1"/>
</dbReference>
<feature type="compositionally biased region" description="Gly residues" evidence="1">
    <location>
        <begin position="536"/>
        <end position="556"/>
    </location>
</feature>
<dbReference type="InterPro" id="IPR021655">
    <property type="entry name" value="Put_metal-bd"/>
</dbReference>
<dbReference type="Proteomes" id="UP000288758">
    <property type="component" value="Chromosome"/>
</dbReference>
<feature type="compositionally biased region" description="Gly residues" evidence="1">
    <location>
        <begin position="678"/>
        <end position="690"/>
    </location>
</feature>
<evidence type="ECO:0000256" key="1">
    <source>
        <dbReference type="SAM" id="MobiDB-lite"/>
    </source>
</evidence>
<reference evidence="2 3" key="1">
    <citation type="submission" date="2018-12" db="EMBL/GenBank/DDBJ databases">
        <title>Complete Genome Sequence of the Corallopyronin A producing Myxobacterium Corallococcus coralloides B035.</title>
        <authorList>
            <person name="Bouhired S.M."/>
            <person name="Rupp O."/>
            <person name="Blom J."/>
            <person name="Schaeberle T.F."/>
            <person name="Kehraus S."/>
            <person name="Schiefer A."/>
            <person name="Pfarr K."/>
            <person name="Goesmann A."/>
            <person name="Hoerauf A."/>
            <person name="Koenig G.M."/>
        </authorList>
    </citation>
    <scope>NUCLEOTIDE SEQUENCE [LARGE SCALE GENOMIC DNA]</scope>
    <source>
        <strain evidence="2 3">B035</strain>
    </source>
</reference>
<feature type="region of interest" description="Disordered" evidence="1">
    <location>
        <begin position="522"/>
        <end position="556"/>
    </location>
</feature>
<feature type="region of interest" description="Disordered" evidence="1">
    <location>
        <begin position="614"/>
        <end position="690"/>
    </location>
</feature>
<dbReference type="EMBL" id="CP034669">
    <property type="protein sequence ID" value="QAT85180.1"/>
    <property type="molecule type" value="Genomic_DNA"/>
</dbReference>
<proteinExistence type="predicted"/>
<evidence type="ECO:0000313" key="3">
    <source>
        <dbReference type="Proteomes" id="UP000288758"/>
    </source>
</evidence>
<organism evidence="2 3">
    <name type="scientific">Corallococcus coralloides</name>
    <name type="common">Myxococcus coralloides</name>
    <dbReference type="NCBI Taxonomy" id="184914"/>
    <lineage>
        <taxon>Bacteria</taxon>
        <taxon>Pseudomonadati</taxon>
        <taxon>Myxococcota</taxon>
        <taxon>Myxococcia</taxon>
        <taxon>Myxococcales</taxon>
        <taxon>Cystobacterineae</taxon>
        <taxon>Myxococcaceae</taxon>
        <taxon>Corallococcus</taxon>
    </lineage>
</organism>
<accession>A0A410RTE1</accession>
<dbReference type="Pfam" id="PF11617">
    <property type="entry name" value="Cu-binding_MopE"/>
    <property type="match status" value="1"/>
</dbReference>
<protein>
    <submittedName>
        <fullName evidence="2">Putative lipoprotein</fullName>
    </submittedName>
</protein>
<name>A0A410RTE1_CORCK</name>
<feature type="compositionally biased region" description="Gly residues" evidence="1">
    <location>
        <begin position="643"/>
        <end position="662"/>
    </location>
</feature>
<dbReference type="AlphaFoldDB" id="A0A410RTE1"/>
<feature type="compositionally biased region" description="Gly residues" evidence="1">
    <location>
        <begin position="614"/>
        <end position="633"/>
    </location>
</feature>
<gene>
    <name evidence="2" type="ORF">EJ065_3619</name>
</gene>
<feature type="compositionally biased region" description="Gly residues" evidence="1">
    <location>
        <begin position="576"/>
        <end position="593"/>
    </location>
</feature>